<sequence length="375" mass="43042">MSDCQLEENGEKDETVAFPVQPPTLSLQQPKKRKLVLHLDLNNTILVSDAATGQGPRAALNSYLSTVTWGQISETGEWMWLSDSVSVTAPCNNAVNYYTQFGRNAQFTDTKMGKRFKEIFDRHMRMLEWQGQANNMFTQKEGDGTVYHWILPSFFHLLENLHQQGREFSVLLRTFGVDLPLILPALHSALLGEHPHFPQLRKVPLNVGLTPGKIRCSTREVVMSWGSDRISTKADKESIYKYFNSVTGIGGIQDHFDWWARNHFSGDGGKPFWIDPSDRDTQHIFIDDNIRLNEEDTIVNCQVFMNQQHKPQPRKVTTSELYGICLVQNDLLRAIAEKDYFLDCIRVCEENYDRYLSNFPLQEAQKIGWPADLQI</sequence>
<dbReference type="PANTHER" id="PTHR36960">
    <property type="entry name" value="SI:DKEY-32E6.3"/>
    <property type="match status" value="1"/>
</dbReference>
<dbReference type="PANTHER" id="PTHR36960:SF1">
    <property type="entry name" value="SI:DKEY-32E6.3"/>
    <property type="match status" value="1"/>
</dbReference>
<protein>
    <submittedName>
        <fullName evidence="1">Uncharacterized LOC100488455</fullName>
    </submittedName>
</protein>
<accession>A0A803K4C3</accession>
<organism evidence="1">
    <name type="scientific">Xenopus tropicalis</name>
    <name type="common">Western clawed frog</name>
    <name type="synonym">Silurana tropicalis</name>
    <dbReference type="NCBI Taxonomy" id="8364"/>
    <lineage>
        <taxon>Eukaryota</taxon>
        <taxon>Metazoa</taxon>
        <taxon>Chordata</taxon>
        <taxon>Craniata</taxon>
        <taxon>Vertebrata</taxon>
        <taxon>Euteleostomi</taxon>
        <taxon>Amphibia</taxon>
        <taxon>Batrachia</taxon>
        <taxon>Anura</taxon>
        <taxon>Pipoidea</taxon>
        <taxon>Pipidae</taxon>
        <taxon>Xenopodinae</taxon>
        <taxon>Xenopus</taxon>
        <taxon>Silurana</taxon>
    </lineage>
</organism>
<proteinExistence type="predicted"/>
<dbReference type="AlphaFoldDB" id="A0A803K4C3"/>
<dbReference type="Ensembl" id="ENSXETT00000123708">
    <property type="protein sequence ID" value="ENSXETP00000115140"/>
    <property type="gene ID" value="ENSXETG00000035111"/>
</dbReference>
<evidence type="ECO:0000313" key="1">
    <source>
        <dbReference type="Ensembl" id="ENSXETP00000115140"/>
    </source>
</evidence>
<gene>
    <name evidence="1" type="primary">LOC100488455</name>
</gene>
<name>A0A803K4C3_XENTR</name>
<dbReference type="Bgee" id="ENSXETG00000035111">
    <property type="expression patterns" value="Expressed in skeletal muscle tissue and 12 other cell types or tissues"/>
</dbReference>
<reference evidence="1" key="2">
    <citation type="submission" date="2021-03" db="UniProtKB">
        <authorList>
            <consortium name="Ensembl"/>
        </authorList>
    </citation>
    <scope>IDENTIFICATION</scope>
</reference>
<dbReference type="GeneTree" id="ENSGT00390000003093"/>
<dbReference type="InParanoid" id="A0A803K4C3"/>
<reference evidence="1" key="1">
    <citation type="journal article" date="2010" name="Science">
        <title>The genome of the Western clawed frog Xenopus tropicalis.</title>
        <authorList>
            <person name="Hellsten U."/>
            <person name="Harland R.M."/>
            <person name="Gilchrist M.J."/>
            <person name="Hendrix D."/>
            <person name="Jurka J."/>
            <person name="Kapitonov V."/>
            <person name="Ovcharenko I."/>
            <person name="Putnam N.H."/>
            <person name="Shu S."/>
            <person name="Taher L."/>
            <person name="Blitz I.L."/>
            <person name="Blumberg B."/>
            <person name="Dichmann D.S."/>
            <person name="Dubchak I."/>
            <person name="Amaya E."/>
            <person name="Detter J.C."/>
            <person name="Fletcher R."/>
            <person name="Gerhard D.S."/>
            <person name="Goodstein D."/>
            <person name="Graves T."/>
            <person name="Grigoriev I.V."/>
            <person name="Grimwood J."/>
            <person name="Kawashima T."/>
            <person name="Lindquist E."/>
            <person name="Lucas S.M."/>
            <person name="Mead P.E."/>
            <person name="Mitros T."/>
            <person name="Ogino H."/>
            <person name="Ohta Y."/>
            <person name="Poliakov A.V."/>
            <person name="Pollet N."/>
            <person name="Robert J."/>
            <person name="Salamov A."/>
            <person name="Sater A.K."/>
            <person name="Schmutz J."/>
            <person name="Terry A."/>
            <person name="Vize P.D."/>
            <person name="Warren W.C."/>
            <person name="Wells D."/>
            <person name="Wills A."/>
            <person name="Wilson R.K."/>
            <person name="Zimmerman L.B."/>
            <person name="Zorn A.M."/>
            <person name="Grainger R."/>
            <person name="Grammer T."/>
            <person name="Khokha M.K."/>
            <person name="Richardson P.M."/>
            <person name="Rokhsar D.S."/>
        </authorList>
    </citation>
    <scope>NUCLEOTIDE SEQUENCE [LARGE SCALE GENOMIC DNA]</scope>
    <source>
        <strain evidence="1">Nigerian</strain>
    </source>
</reference>